<dbReference type="Gene3D" id="2.40.70.10">
    <property type="entry name" value="Acid Proteases"/>
    <property type="match status" value="1"/>
</dbReference>
<dbReference type="SUPFAM" id="SSF50630">
    <property type="entry name" value="Acid proteases"/>
    <property type="match status" value="1"/>
</dbReference>
<feature type="signal peptide" evidence="1">
    <location>
        <begin position="1"/>
        <end position="20"/>
    </location>
</feature>
<keyword evidence="1" id="KW-0732">Signal</keyword>
<name>A0ABQ5XHT0_9GAMM</name>
<comment type="caution">
    <text evidence="2">The sequence shown here is derived from an EMBL/GenBank/DDBJ whole genome shotgun (WGS) entry which is preliminary data.</text>
</comment>
<organism evidence="2 3">
    <name type="scientific">Dyella flagellata</name>
    <dbReference type="NCBI Taxonomy" id="1867833"/>
    <lineage>
        <taxon>Bacteria</taxon>
        <taxon>Pseudomonadati</taxon>
        <taxon>Pseudomonadota</taxon>
        <taxon>Gammaproteobacteria</taxon>
        <taxon>Lysobacterales</taxon>
        <taxon>Rhodanobacteraceae</taxon>
        <taxon>Dyella</taxon>
    </lineage>
</organism>
<gene>
    <name evidence="2" type="ORF">GCM10007898_44880</name>
</gene>
<dbReference type="Proteomes" id="UP001156627">
    <property type="component" value="Unassembled WGS sequence"/>
</dbReference>
<sequence length="430" mass="46456">MKMPNKIILLLLCVLSFAPAASTRKASIRDKEGLFEAMSVGDQEKVENLRATGSPPLRVVAEAVAPRMRFDLDKSDKKVADCLRYAEVDNRAPTVAFICHALKAGNSFLRGDISAWAVQLKELRKDSEANGLDGLLDAINDVPDYTQWTKIAVHDHLSIGARPILISFKHTAKHENFTADGGIFFDARVNGRAILLGFDTGAIISLLDKGDANKAGMELTRNWLQDGGLQITAGRFSLGTARDMSFGDVVLKNWPVSVGDRAGLGVLGLEAISRMGPLLLSYDGVHLLSEIQSTALACQRDIDVSSGLTGLPARLRFPVIIDGTAQFAVLDTGQTAALAKVDGTDAEMTNTTTMSVQRAGGLSIEETVGQRSVSLIAGPVHTTMVMTIYKDYKSDYSYALGADFLKYADIFLDFSSRKACILPKNTKLVQ</sequence>
<feature type="chain" id="PRO_5046149094" description="Aspartyl protease" evidence="1">
    <location>
        <begin position="21"/>
        <end position="430"/>
    </location>
</feature>
<evidence type="ECO:0000313" key="2">
    <source>
        <dbReference type="EMBL" id="GLQ90912.1"/>
    </source>
</evidence>
<evidence type="ECO:0000313" key="3">
    <source>
        <dbReference type="Proteomes" id="UP001156627"/>
    </source>
</evidence>
<reference evidence="3" key="1">
    <citation type="journal article" date="2019" name="Int. J. Syst. Evol. Microbiol.">
        <title>The Global Catalogue of Microorganisms (GCM) 10K type strain sequencing project: providing services to taxonomists for standard genome sequencing and annotation.</title>
        <authorList>
            <consortium name="The Broad Institute Genomics Platform"/>
            <consortium name="The Broad Institute Genome Sequencing Center for Infectious Disease"/>
            <person name="Wu L."/>
            <person name="Ma J."/>
        </authorList>
    </citation>
    <scope>NUCLEOTIDE SEQUENCE [LARGE SCALE GENOMIC DNA]</scope>
    <source>
        <strain evidence="3">NBRC 111981</strain>
    </source>
</reference>
<dbReference type="Pfam" id="PF13650">
    <property type="entry name" value="Asp_protease_2"/>
    <property type="match status" value="1"/>
</dbReference>
<dbReference type="EMBL" id="BSOA01000052">
    <property type="protein sequence ID" value="GLQ90912.1"/>
    <property type="molecule type" value="Genomic_DNA"/>
</dbReference>
<evidence type="ECO:0000256" key="1">
    <source>
        <dbReference type="SAM" id="SignalP"/>
    </source>
</evidence>
<evidence type="ECO:0008006" key="4">
    <source>
        <dbReference type="Google" id="ProtNLM"/>
    </source>
</evidence>
<dbReference type="InterPro" id="IPR021109">
    <property type="entry name" value="Peptidase_aspartic_dom_sf"/>
</dbReference>
<dbReference type="RefSeq" id="WP_284334324.1">
    <property type="nucleotide sequence ID" value="NZ_BSOA01000052.1"/>
</dbReference>
<accession>A0ABQ5XHT0</accession>
<protein>
    <recommendedName>
        <fullName evidence="4">Aspartyl protease</fullName>
    </recommendedName>
</protein>
<proteinExistence type="predicted"/>
<keyword evidence="3" id="KW-1185">Reference proteome</keyword>